<evidence type="ECO:0000313" key="4">
    <source>
        <dbReference type="EMBL" id="CAE0445608.1"/>
    </source>
</evidence>
<name>A0A7S3V1G1_9STRA</name>
<dbReference type="InterPro" id="IPR051729">
    <property type="entry name" value="Opine/Lysopine_DH"/>
</dbReference>
<dbReference type="Gene3D" id="1.10.1040.10">
    <property type="entry name" value="N-(1-d-carboxylethyl)-l-norvaline Dehydrogenase, domain 2"/>
    <property type="match status" value="1"/>
</dbReference>
<dbReference type="Pfam" id="PF02317">
    <property type="entry name" value="Octopine_DH"/>
    <property type="match status" value="1"/>
</dbReference>
<dbReference type="InterPro" id="IPR008927">
    <property type="entry name" value="6-PGluconate_DH-like_C_sf"/>
</dbReference>
<reference evidence="4" key="1">
    <citation type="submission" date="2021-01" db="EMBL/GenBank/DDBJ databases">
        <authorList>
            <person name="Corre E."/>
            <person name="Pelletier E."/>
            <person name="Niang G."/>
            <person name="Scheremetjew M."/>
            <person name="Finn R."/>
            <person name="Kale V."/>
            <person name="Holt S."/>
            <person name="Cochrane G."/>
            <person name="Meng A."/>
            <person name="Brown T."/>
            <person name="Cohen L."/>
        </authorList>
    </citation>
    <scope>NUCLEOTIDE SEQUENCE</scope>
    <source>
        <strain evidence="4">GSBS06</strain>
    </source>
</reference>
<evidence type="ECO:0000259" key="3">
    <source>
        <dbReference type="Pfam" id="PF02317"/>
    </source>
</evidence>
<protein>
    <recommendedName>
        <fullName evidence="5">Opine dehydrogenase domain-containing protein</fullName>
    </recommendedName>
</protein>
<dbReference type="SUPFAM" id="SSF51735">
    <property type="entry name" value="NAD(P)-binding Rossmann-fold domains"/>
    <property type="match status" value="1"/>
</dbReference>
<evidence type="ECO:0008006" key="5">
    <source>
        <dbReference type="Google" id="ProtNLM"/>
    </source>
</evidence>
<feature type="domain" description="Glycerol-3-phosphate dehydrogenase NAD-dependent N-terminal" evidence="2">
    <location>
        <begin position="3"/>
        <end position="104"/>
    </location>
</feature>
<dbReference type="Pfam" id="PF01210">
    <property type="entry name" value="NAD_Gly3P_dh_N"/>
    <property type="match status" value="1"/>
</dbReference>
<dbReference type="InterPro" id="IPR013328">
    <property type="entry name" value="6PGD_dom2"/>
</dbReference>
<organism evidence="4">
    <name type="scientific">Aplanochytrium stocchinoi</name>
    <dbReference type="NCBI Taxonomy" id="215587"/>
    <lineage>
        <taxon>Eukaryota</taxon>
        <taxon>Sar</taxon>
        <taxon>Stramenopiles</taxon>
        <taxon>Bigyra</taxon>
        <taxon>Labyrinthulomycetes</taxon>
        <taxon>Thraustochytrida</taxon>
        <taxon>Thraustochytriidae</taxon>
        <taxon>Aplanochytrium</taxon>
    </lineage>
</organism>
<dbReference type="InterPro" id="IPR011128">
    <property type="entry name" value="G3P_DH_NAD-dep_N"/>
</dbReference>
<evidence type="ECO:0000259" key="2">
    <source>
        <dbReference type="Pfam" id="PF01210"/>
    </source>
</evidence>
<dbReference type="Gene3D" id="3.40.50.720">
    <property type="entry name" value="NAD(P)-binding Rossmann-like Domain"/>
    <property type="match status" value="1"/>
</dbReference>
<dbReference type="InterPro" id="IPR003421">
    <property type="entry name" value="Opine_DH"/>
</dbReference>
<dbReference type="InterPro" id="IPR036291">
    <property type="entry name" value="NAD(P)-bd_dom_sf"/>
</dbReference>
<dbReference type="GO" id="GO:0016616">
    <property type="term" value="F:oxidoreductase activity, acting on the CH-OH group of donors, NAD or NADP as acceptor"/>
    <property type="evidence" value="ECO:0007669"/>
    <property type="project" value="InterPro"/>
</dbReference>
<keyword evidence="1" id="KW-0560">Oxidoreductase</keyword>
<dbReference type="EMBL" id="HBIN01020444">
    <property type="protein sequence ID" value="CAE0445608.1"/>
    <property type="molecule type" value="Transcribed_RNA"/>
</dbReference>
<dbReference type="AlphaFoldDB" id="A0A7S3V1G1"/>
<gene>
    <name evidence="4" type="ORF">ASTO00021_LOCUS15617</name>
</gene>
<accession>A0A7S3V1G1</accession>
<feature type="domain" description="Opine dehydrogenase" evidence="3">
    <location>
        <begin position="188"/>
        <end position="358"/>
    </location>
</feature>
<dbReference type="PANTHER" id="PTHR38015:SF1">
    <property type="entry name" value="OPINE DEHYDROGENASE DOMAIN-CONTAINING PROTEIN"/>
    <property type="match status" value="1"/>
</dbReference>
<sequence>MYITVVGGGNSTAIFATQAKLAGHDVAILTRQPEKWSKTVGFENQDPTYLNGEKDFEATVDLVTSDPAECIPQSDMIMIAGVPIHFNYEVMRKLAPHIDREKKVFIGTICAYGGFNWIVADVLGKGNYVIFGTQQIPWTCGTLEYGKKGVVFGKKATLRIATEDGKDEHCLKDILGKILSLEGSCVDSDFLVSALWPNNPSVHPPILYGLFKDWDGKKVYQLGPEAPEYIYAEITPKSAELVGKLSEEQVAIVKALSEAQPKNPYLKEDFGYMASLLFAYGDTVKDTSSIYNAIRSTPAYAKHKNPYVQVEGGVIPNVDHKFFTTDLPYGLCTYKDIALMVGVPTPLIDDIIYWNQKLINKEYLVDGELKGKDCGECILPSKYGLTKETVHMGMRK</sequence>
<dbReference type="GO" id="GO:0051287">
    <property type="term" value="F:NAD binding"/>
    <property type="evidence" value="ECO:0007669"/>
    <property type="project" value="InterPro"/>
</dbReference>
<dbReference type="GO" id="GO:0046168">
    <property type="term" value="P:glycerol-3-phosphate catabolic process"/>
    <property type="evidence" value="ECO:0007669"/>
    <property type="project" value="InterPro"/>
</dbReference>
<evidence type="ECO:0000256" key="1">
    <source>
        <dbReference type="ARBA" id="ARBA00023002"/>
    </source>
</evidence>
<dbReference type="PANTHER" id="PTHR38015">
    <property type="entry name" value="BLR6086 PROTEIN"/>
    <property type="match status" value="1"/>
</dbReference>
<dbReference type="SUPFAM" id="SSF48179">
    <property type="entry name" value="6-phosphogluconate dehydrogenase C-terminal domain-like"/>
    <property type="match status" value="1"/>
</dbReference>
<proteinExistence type="predicted"/>